<dbReference type="EMBL" id="LATX01000557">
    <property type="protein sequence ID" value="KTB45932.1"/>
    <property type="molecule type" value="Genomic_DNA"/>
</dbReference>
<evidence type="ECO:0000313" key="2">
    <source>
        <dbReference type="EMBL" id="KTB45932.1"/>
    </source>
</evidence>
<protein>
    <recommendedName>
        <fullName evidence="4">DUF1776-domain-containing protein</fullName>
    </recommendedName>
</protein>
<name>A0A0W0GBJ6_MONRR</name>
<feature type="compositionally biased region" description="Low complexity" evidence="1">
    <location>
        <begin position="459"/>
        <end position="470"/>
    </location>
</feature>
<dbReference type="AlphaFoldDB" id="A0A0W0GBJ6"/>
<feature type="region of interest" description="Disordered" evidence="1">
    <location>
        <begin position="459"/>
        <end position="524"/>
    </location>
</feature>
<evidence type="ECO:0000256" key="1">
    <source>
        <dbReference type="SAM" id="MobiDB-lite"/>
    </source>
</evidence>
<organism evidence="2 3">
    <name type="scientific">Moniliophthora roreri</name>
    <name type="common">Frosty pod rot fungus</name>
    <name type="synonym">Monilia roreri</name>
    <dbReference type="NCBI Taxonomy" id="221103"/>
    <lineage>
        <taxon>Eukaryota</taxon>
        <taxon>Fungi</taxon>
        <taxon>Dikarya</taxon>
        <taxon>Basidiomycota</taxon>
        <taxon>Agaricomycotina</taxon>
        <taxon>Agaricomycetes</taxon>
        <taxon>Agaricomycetidae</taxon>
        <taxon>Agaricales</taxon>
        <taxon>Marasmiineae</taxon>
        <taxon>Marasmiaceae</taxon>
        <taxon>Moniliophthora</taxon>
    </lineage>
</organism>
<sequence>MDKLESYLESLEEVLSTSLEIPGSIKESVHQLWIDITRYGPPQLQMPSLPGVLGDFEVPPPPPPPPPPTTLQRLHWEWNWKVGAGVAGVGTGLLVGYTLYTRPRRPKTQAQQKQSSNLKQVVIILGADHPLTTPFIRSLLASESQYVIICTVPSPTHVAQVESLSPTGWIRALVLDPAKPDTIPIFLRSLSSTLSRKFPLSTKGDVYASGRDNTIQTVISFLSLPLPAPQPAPLECLDFQEAYLLHLISAHVTPLTVIQNLLPLLRSPINANHGKNKNRNIIVCLPSTSQAGIPFTSCSAMPVAATSLGLNILRREIQSAALTGKMEGMKGIRVVTLDVGSFELGSGGKSSGEEGVLGEMNAWTASEKLTYGPAFAGLLGSGRGRRPSNPDVFVRRVMCIVEGQGSWFGIGERFSVGAGALTYRLASHLPTSVLDVLLAIPHWLVGIRNRLLPSQPFVLPSPPSLSTSVPNQRRRQEDEEDDEGASSSEEVSSNYSGDVSSGVEAEEGVESSWVSLKDHEGERK</sequence>
<evidence type="ECO:0008006" key="4">
    <source>
        <dbReference type="Google" id="ProtNLM"/>
    </source>
</evidence>
<reference evidence="2 3" key="1">
    <citation type="submission" date="2015-12" db="EMBL/GenBank/DDBJ databases">
        <title>Draft genome sequence of Moniliophthora roreri, the causal agent of frosty pod rot of cacao.</title>
        <authorList>
            <person name="Aime M.C."/>
            <person name="Diaz-Valderrama J.R."/>
            <person name="Kijpornyongpan T."/>
            <person name="Phillips-Mora W."/>
        </authorList>
    </citation>
    <scope>NUCLEOTIDE SEQUENCE [LARGE SCALE GENOMIC DNA]</scope>
    <source>
        <strain evidence="2 3">MCA 2952</strain>
    </source>
</reference>
<dbReference type="Pfam" id="PF08643">
    <property type="entry name" value="DUF1776"/>
    <property type="match status" value="1"/>
</dbReference>
<accession>A0A0W0GBJ6</accession>
<feature type="compositionally biased region" description="Low complexity" evidence="1">
    <location>
        <begin position="485"/>
        <end position="503"/>
    </location>
</feature>
<dbReference type="InterPro" id="IPR013952">
    <property type="entry name" value="DUF1776_fun"/>
</dbReference>
<proteinExistence type="predicted"/>
<dbReference type="eggNOG" id="ENOG502S5TG">
    <property type="taxonomic scope" value="Eukaryota"/>
</dbReference>
<dbReference type="Proteomes" id="UP000054988">
    <property type="component" value="Unassembled WGS sequence"/>
</dbReference>
<evidence type="ECO:0000313" key="3">
    <source>
        <dbReference type="Proteomes" id="UP000054988"/>
    </source>
</evidence>
<gene>
    <name evidence="2" type="ORF">WG66_1498</name>
</gene>
<comment type="caution">
    <text evidence="2">The sequence shown here is derived from an EMBL/GenBank/DDBJ whole genome shotgun (WGS) entry which is preliminary data.</text>
</comment>